<keyword evidence="1" id="KW-0732">Signal</keyword>
<feature type="chain" id="PRO_5002062781" description="Secreted protein" evidence="1">
    <location>
        <begin position="28"/>
        <end position="66"/>
    </location>
</feature>
<evidence type="ECO:0008006" key="3">
    <source>
        <dbReference type="Google" id="ProtNLM"/>
    </source>
</evidence>
<reference evidence="2" key="1">
    <citation type="submission" date="2014-09" db="EMBL/GenBank/DDBJ databases">
        <authorList>
            <person name="Magalhaes I.L.F."/>
            <person name="Oliveira U."/>
            <person name="Santos F.R."/>
            <person name="Vidigal T.H.D.A."/>
            <person name="Brescovit A.D."/>
            <person name="Santos A.J."/>
        </authorList>
    </citation>
    <scope>NUCLEOTIDE SEQUENCE</scope>
    <source>
        <tissue evidence="2">Shoot tissue taken approximately 20 cm above the soil surface</tissue>
    </source>
</reference>
<organism evidence="2">
    <name type="scientific">Arundo donax</name>
    <name type="common">Giant reed</name>
    <name type="synonym">Donax arundinaceus</name>
    <dbReference type="NCBI Taxonomy" id="35708"/>
    <lineage>
        <taxon>Eukaryota</taxon>
        <taxon>Viridiplantae</taxon>
        <taxon>Streptophyta</taxon>
        <taxon>Embryophyta</taxon>
        <taxon>Tracheophyta</taxon>
        <taxon>Spermatophyta</taxon>
        <taxon>Magnoliopsida</taxon>
        <taxon>Liliopsida</taxon>
        <taxon>Poales</taxon>
        <taxon>Poaceae</taxon>
        <taxon>PACMAD clade</taxon>
        <taxon>Arundinoideae</taxon>
        <taxon>Arundineae</taxon>
        <taxon>Arundo</taxon>
    </lineage>
</organism>
<name>A0A0A9GXM8_ARUDO</name>
<evidence type="ECO:0000256" key="1">
    <source>
        <dbReference type="SAM" id="SignalP"/>
    </source>
</evidence>
<dbReference type="AlphaFoldDB" id="A0A0A9GXM8"/>
<dbReference type="EMBL" id="GBRH01172553">
    <property type="protein sequence ID" value="JAE25343.1"/>
    <property type="molecule type" value="Transcribed_RNA"/>
</dbReference>
<sequence length="66" mass="7569">MHSVRNISVLKWFLSCHLSSTFQLVRANVVSFNGKNQCARSKGQYGCVFFLEICRRKTKVNILCNS</sequence>
<evidence type="ECO:0000313" key="2">
    <source>
        <dbReference type="EMBL" id="JAE25343.1"/>
    </source>
</evidence>
<feature type="signal peptide" evidence="1">
    <location>
        <begin position="1"/>
        <end position="27"/>
    </location>
</feature>
<protein>
    <recommendedName>
        <fullName evidence="3">Secreted protein</fullName>
    </recommendedName>
</protein>
<reference evidence="2" key="2">
    <citation type="journal article" date="2015" name="Data Brief">
        <title>Shoot transcriptome of the giant reed, Arundo donax.</title>
        <authorList>
            <person name="Barrero R.A."/>
            <person name="Guerrero F.D."/>
            <person name="Moolhuijzen P."/>
            <person name="Goolsby J.A."/>
            <person name="Tidwell J."/>
            <person name="Bellgard S.E."/>
            <person name="Bellgard M.I."/>
        </authorList>
    </citation>
    <scope>NUCLEOTIDE SEQUENCE</scope>
    <source>
        <tissue evidence="2">Shoot tissue taken approximately 20 cm above the soil surface</tissue>
    </source>
</reference>
<accession>A0A0A9GXM8</accession>
<proteinExistence type="predicted"/>